<dbReference type="GO" id="GO:0015562">
    <property type="term" value="F:efflux transmembrane transporter activity"/>
    <property type="evidence" value="ECO:0007669"/>
    <property type="project" value="InterPro"/>
</dbReference>
<comment type="subcellular location">
    <subcellularLocation>
        <location evidence="1">Cell outer membrane</location>
    </subcellularLocation>
</comment>
<evidence type="ECO:0000256" key="5">
    <source>
        <dbReference type="ARBA" id="ARBA00022692"/>
    </source>
</evidence>
<keyword evidence="3" id="KW-0813">Transport</keyword>
<reference evidence="10" key="1">
    <citation type="submission" date="2018-10" db="EMBL/GenBank/DDBJ databases">
        <authorList>
            <person name="Vincent A.T."/>
            <person name="Schiettekatte O."/>
            <person name="Bourhy P."/>
            <person name="Veyrier F.J."/>
            <person name="Picardeau M."/>
        </authorList>
    </citation>
    <scope>NUCLEOTIDE SEQUENCE</scope>
    <source>
        <strain evidence="10">201702690</strain>
    </source>
</reference>
<evidence type="ECO:0000313" key="11">
    <source>
        <dbReference type="Proteomes" id="UP000297273"/>
    </source>
</evidence>
<organism evidence="9 12">
    <name type="scientific">Leptospira langatensis</name>
    <dbReference type="NCBI Taxonomy" id="2484983"/>
    <lineage>
        <taxon>Bacteria</taxon>
        <taxon>Pseudomonadati</taxon>
        <taxon>Spirochaetota</taxon>
        <taxon>Spirochaetia</taxon>
        <taxon>Leptospirales</taxon>
        <taxon>Leptospiraceae</taxon>
        <taxon>Leptospira</taxon>
    </lineage>
</organism>
<protein>
    <submittedName>
        <fullName evidence="9">TolC family protein</fullName>
    </submittedName>
</protein>
<dbReference type="OrthoDB" id="343152at2"/>
<evidence type="ECO:0000256" key="8">
    <source>
        <dbReference type="SAM" id="Coils"/>
    </source>
</evidence>
<evidence type="ECO:0000256" key="6">
    <source>
        <dbReference type="ARBA" id="ARBA00023136"/>
    </source>
</evidence>
<keyword evidence="7" id="KW-0998">Cell outer membrane</keyword>
<dbReference type="SUPFAM" id="SSF56954">
    <property type="entry name" value="Outer membrane efflux proteins (OEP)"/>
    <property type="match status" value="1"/>
</dbReference>
<dbReference type="Gene3D" id="1.20.1600.10">
    <property type="entry name" value="Outer membrane efflux proteins (OEP)"/>
    <property type="match status" value="1"/>
</dbReference>
<keyword evidence="8" id="KW-0175">Coiled coil</keyword>
<comment type="similarity">
    <text evidence="2">Belongs to the outer membrane factor (OMF) (TC 1.B.17) family.</text>
</comment>
<sequence>MARILSDKVFFLRVRSHARFLRSTNRFVLFSFVFLSYPVFSESSAALPNRGNITRVRLPINLDQAILIGTTNNVILRTLDSKKEISKMVITERWREFLPKVGVQYLGLRNVNTGSIDNLYNDVRLTVQQLVFDGGEAGLQVEIAKMNDVLNEQDFKINAAKVKLEIQKSYMKALAAKGKILLGRKSIEKMEESLKKAKVEFSQGLITKVQLMEATNKIKQAQFTFLKYKNESNQSLLELKQVLSLDYHVDLDLEENIYTDISISEPKFDVEETIIRAINTREDLKKSQVVVRKLKNEKKIADNYWIPKIYLGGYAGKNGNDFPLRHDIYGLNFNLVIPFGSSVVQSNGSLGVQKDGTGIQTYPGFGNQTVGPGLNGYESSSIKFFDNLAYSRKIVEGEVQLAEALLNFKNLENQVAVEVQKSLDRSVEAWELLKISNSRVLLQWESLKISNTKLNVGQSKKEELLNSELEFVRSEQELTDSLVNYMISCYEAAHVANLDVTQKKLIRIQKGKGNSLIGALLQNKDTKSVAGLDSADPMKTDSFPGAN</sequence>
<dbReference type="EMBL" id="RQER01000001">
    <property type="protein sequence ID" value="TGK05451.1"/>
    <property type="molecule type" value="Genomic_DNA"/>
</dbReference>
<dbReference type="GO" id="GO:1990281">
    <property type="term" value="C:efflux pump complex"/>
    <property type="evidence" value="ECO:0007669"/>
    <property type="project" value="TreeGrafter"/>
</dbReference>
<gene>
    <name evidence="9" type="ORF">EHO57_01860</name>
    <name evidence="10" type="ORF">EHQ53_17620</name>
</gene>
<evidence type="ECO:0000313" key="9">
    <source>
        <dbReference type="EMBL" id="TGK05451.1"/>
    </source>
</evidence>
<dbReference type="Proteomes" id="UP000297946">
    <property type="component" value="Unassembled WGS sequence"/>
</dbReference>
<dbReference type="GO" id="GO:0015288">
    <property type="term" value="F:porin activity"/>
    <property type="evidence" value="ECO:0007669"/>
    <property type="project" value="TreeGrafter"/>
</dbReference>
<reference evidence="9 12" key="2">
    <citation type="journal article" date="2019" name="PLoS Negl. Trop. Dis.">
        <title>Revisiting the worldwide diversity of Leptospira species in the environment.</title>
        <authorList>
            <person name="Vincent A.T."/>
            <person name="Schiettekatte O."/>
            <person name="Bourhy P."/>
            <person name="Veyrier F.J."/>
            <person name="Picardeau M."/>
        </authorList>
    </citation>
    <scope>NUCLEOTIDE SEQUENCE [LARGE SCALE GENOMIC DNA]</scope>
    <source>
        <strain evidence="10">201702690</strain>
        <strain evidence="9 12">SSW18</strain>
    </source>
</reference>
<evidence type="ECO:0000256" key="3">
    <source>
        <dbReference type="ARBA" id="ARBA00022448"/>
    </source>
</evidence>
<keyword evidence="5" id="KW-0812">Transmembrane</keyword>
<feature type="coiled-coil region" evidence="8">
    <location>
        <begin position="394"/>
        <end position="421"/>
    </location>
</feature>
<dbReference type="GO" id="GO:0009279">
    <property type="term" value="C:cell outer membrane"/>
    <property type="evidence" value="ECO:0007669"/>
    <property type="project" value="UniProtKB-SubCell"/>
</dbReference>
<name>A0A5F1ZPC4_9LEPT</name>
<keyword evidence="6" id="KW-0472">Membrane</keyword>
<dbReference type="RefSeq" id="WP_135647077.1">
    <property type="nucleotide sequence ID" value="NZ_RQER01000001.1"/>
</dbReference>
<dbReference type="InterPro" id="IPR051906">
    <property type="entry name" value="TolC-like"/>
</dbReference>
<evidence type="ECO:0000313" key="10">
    <source>
        <dbReference type="EMBL" id="TGL38587.1"/>
    </source>
</evidence>
<accession>A0A5F1ZPC4</accession>
<comment type="caution">
    <text evidence="9">The sequence shown here is derived from an EMBL/GenBank/DDBJ whole genome shotgun (WGS) entry which is preliminary data.</text>
</comment>
<dbReference type="PANTHER" id="PTHR30026">
    <property type="entry name" value="OUTER MEMBRANE PROTEIN TOLC"/>
    <property type="match status" value="1"/>
</dbReference>
<dbReference type="Pfam" id="PF02321">
    <property type="entry name" value="OEP"/>
    <property type="match status" value="1"/>
</dbReference>
<dbReference type="PANTHER" id="PTHR30026:SF20">
    <property type="entry name" value="OUTER MEMBRANE PROTEIN TOLC"/>
    <property type="match status" value="1"/>
</dbReference>
<proteinExistence type="inferred from homology"/>
<dbReference type="InterPro" id="IPR003423">
    <property type="entry name" value="OMP_efflux"/>
</dbReference>
<evidence type="ECO:0000256" key="2">
    <source>
        <dbReference type="ARBA" id="ARBA00007613"/>
    </source>
</evidence>
<dbReference type="Proteomes" id="UP000297273">
    <property type="component" value="Unassembled WGS sequence"/>
</dbReference>
<keyword evidence="11" id="KW-1185">Reference proteome</keyword>
<evidence type="ECO:0000313" key="12">
    <source>
        <dbReference type="Proteomes" id="UP000297946"/>
    </source>
</evidence>
<evidence type="ECO:0000256" key="7">
    <source>
        <dbReference type="ARBA" id="ARBA00023237"/>
    </source>
</evidence>
<keyword evidence="4" id="KW-1134">Transmembrane beta strand</keyword>
<evidence type="ECO:0000256" key="1">
    <source>
        <dbReference type="ARBA" id="ARBA00004442"/>
    </source>
</evidence>
<evidence type="ECO:0000256" key="4">
    <source>
        <dbReference type="ARBA" id="ARBA00022452"/>
    </source>
</evidence>
<dbReference type="AlphaFoldDB" id="A0A5F1ZPC4"/>
<dbReference type="EMBL" id="RQGC01000013">
    <property type="protein sequence ID" value="TGL38587.1"/>
    <property type="molecule type" value="Genomic_DNA"/>
</dbReference>